<dbReference type="Pfam" id="PF08753">
    <property type="entry name" value="NikR_C"/>
    <property type="match status" value="1"/>
</dbReference>
<dbReference type="InterPro" id="IPR013321">
    <property type="entry name" value="Arc_rbn_hlx_hlx"/>
</dbReference>
<evidence type="ECO:0000313" key="8">
    <source>
        <dbReference type="Proteomes" id="UP000094707"/>
    </source>
</evidence>
<evidence type="ECO:0000256" key="4">
    <source>
        <dbReference type="ARBA" id="ARBA00023163"/>
    </source>
</evidence>
<dbReference type="InterPro" id="IPR027271">
    <property type="entry name" value="Acetolactate_synth/TF_NikR_C"/>
</dbReference>
<dbReference type="OrthoDB" id="9459at2157"/>
<proteinExistence type="inferred from homology"/>
<sequence length="127" mass="14807">MTIVSISLNEKLLHEIDHLKDEMGFSGRSEVIRASARMLIADNKEKDELNGEINSVLILIHHKKVEDKVTEIKHDFEDVISTQIHSHLREEKCLEIFILDGNAQRMNQFYKMFQTSPKMEYVKLIVV</sequence>
<dbReference type="InterPro" id="IPR010985">
    <property type="entry name" value="Ribbon_hlx_hlx"/>
</dbReference>
<dbReference type="SUPFAM" id="SSF55021">
    <property type="entry name" value="ACT-like"/>
    <property type="match status" value="1"/>
</dbReference>
<dbReference type="Gene3D" id="1.10.1220.10">
    <property type="entry name" value="Met repressor-like"/>
    <property type="match status" value="1"/>
</dbReference>
<keyword evidence="8" id="KW-1185">Reference proteome</keyword>
<dbReference type="Gene3D" id="3.30.70.1150">
    <property type="entry name" value="ACT-like. Chain A, domain 2"/>
    <property type="match status" value="1"/>
</dbReference>
<dbReference type="InterPro" id="IPR014864">
    <property type="entry name" value="TF_NikR_Ni-bd_C"/>
</dbReference>
<dbReference type="PANTHER" id="PTHR34719:SF3">
    <property type="entry name" value="NICKEL-RESPONSIVE REGULATOR-RELATED"/>
    <property type="match status" value="1"/>
</dbReference>
<dbReference type="InterPro" id="IPR002145">
    <property type="entry name" value="CopG"/>
</dbReference>
<keyword evidence="2" id="KW-0805">Transcription regulation</keyword>
<keyword evidence="4" id="KW-0804">Transcription</keyword>
<dbReference type="SUPFAM" id="SSF47598">
    <property type="entry name" value="Ribbon-helix-helix"/>
    <property type="match status" value="1"/>
</dbReference>
<reference evidence="7 8" key="1">
    <citation type="submission" date="2016-08" db="EMBL/GenBank/DDBJ databases">
        <authorList>
            <person name="Seilhamer J.J."/>
        </authorList>
    </citation>
    <scope>NUCLEOTIDE SEQUENCE [LARGE SCALE GENOMIC DNA]</scope>
    <source>
        <strain evidence="7">Buetzberg</strain>
    </source>
</reference>
<dbReference type="RefSeq" id="WP_071906854.1">
    <property type="nucleotide sequence ID" value="NZ_LT607756.1"/>
</dbReference>
<evidence type="ECO:0000256" key="1">
    <source>
        <dbReference type="ARBA" id="ARBA00008478"/>
    </source>
</evidence>
<evidence type="ECO:0000259" key="6">
    <source>
        <dbReference type="Pfam" id="PF08753"/>
    </source>
</evidence>
<evidence type="ECO:0000313" key="7">
    <source>
        <dbReference type="EMBL" id="SCG85723.1"/>
    </source>
</evidence>
<protein>
    <submittedName>
        <fullName evidence="7">Putative nickel-responsive regulator 1</fullName>
    </submittedName>
</protein>
<dbReference type="GO" id="GO:0003677">
    <property type="term" value="F:DNA binding"/>
    <property type="evidence" value="ECO:0007669"/>
    <property type="project" value="UniProtKB-KW"/>
</dbReference>
<dbReference type="GO" id="GO:0006355">
    <property type="term" value="P:regulation of DNA-templated transcription"/>
    <property type="evidence" value="ECO:0007669"/>
    <property type="project" value="InterPro"/>
</dbReference>
<dbReference type="EMBL" id="LT607756">
    <property type="protein sequence ID" value="SCG85723.1"/>
    <property type="molecule type" value="Genomic_DNA"/>
</dbReference>
<dbReference type="STRING" id="118062.MCBB_1165"/>
<accession>A0A1D3L2E7</accession>
<name>A0A1D3L2E7_9EURY</name>
<feature type="domain" description="Transcription factor NikR nickel binding C-terminal" evidence="6">
    <location>
        <begin position="61"/>
        <end position="126"/>
    </location>
</feature>
<feature type="domain" description="Ribbon-helix-helix protein CopG" evidence="5">
    <location>
        <begin position="4"/>
        <end position="41"/>
    </location>
</feature>
<dbReference type="Pfam" id="PF01402">
    <property type="entry name" value="RHH_1"/>
    <property type="match status" value="1"/>
</dbReference>
<organism evidence="7 8">
    <name type="scientific">Methanobacterium congolense</name>
    <dbReference type="NCBI Taxonomy" id="118062"/>
    <lineage>
        <taxon>Archaea</taxon>
        <taxon>Methanobacteriati</taxon>
        <taxon>Methanobacteriota</taxon>
        <taxon>Methanomada group</taxon>
        <taxon>Methanobacteria</taxon>
        <taxon>Methanobacteriales</taxon>
        <taxon>Methanobacteriaceae</taxon>
        <taxon>Methanobacterium</taxon>
    </lineage>
</organism>
<evidence type="ECO:0000259" key="5">
    <source>
        <dbReference type="Pfam" id="PF01402"/>
    </source>
</evidence>
<gene>
    <name evidence="7" type="ORF">MCBB_1165</name>
</gene>
<dbReference type="Proteomes" id="UP000094707">
    <property type="component" value="Chromosome I"/>
</dbReference>
<dbReference type="AlphaFoldDB" id="A0A1D3L2E7"/>
<comment type="similarity">
    <text evidence="1">Belongs to the transcriptional regulatory CopG/NikR family.</text>
</comment>
<keyword evidence="3" id="KW-0238">DNA-binding</keyword>
<dbReference type="InterPro" id="IPR050192">
    <property type="entry name" value="CopG/NikR_regulator"/>
</dbReference>
<dbReference type="GeneID" id="30412010"/>
<evidence type="ECO:0000256" key="2">
    <source>
        <dbReference type="ARBA" id="ARBA00023015"/>
    </source>
</evidence>
<dbReference type="CDD" id="cd22231">
    <property type="entry name" value="RHH_NikR_HicB-like"/>
    <property type="match status" value="1"/>
</dbReference>
<dbReference type="PANTHER" id="PTHR34719">
    <property type="entry name" value="NICKEL-RESPONSIVE REGULATOR"/>
    <property type="match status" value="1"/>
</dbReference>
<evidence type="ECO:0000256" key="3">
    <source>
        <dbReference type="ARBA" id="ARBA00023125"/>
    </source>
</evidence>
<dbReference type="KEGG" id="mcub:MCBB_1165"/>
<dbReference type="InterPro" id="IPR045865">
    <property type="entry name" value="ACT-like_dom_sf"/>
</dbReference>